<reference evidence="6 7" key="1">
    <citation type="submission" date="2018-06" db="EMBL/GenBank/DDBJ databases">
        <title>Genomic Encyclopedia of Type Strains, Phase III (KMG-III): the genomes of soil and plant-associated and newly described type strains.</title>
        <authorList>
            <person name="Whitman W."/>
        </authorList>
    </citation>
    <scope>NUCLEOTIDE SEQUENCE [LARGE SCALE GENOMIC DNA]</scope>
    <source>
        <strain evidence="6 7">CECT 7646</strain>
    </source>
</reference>
<keyword evidence="2" id="KW-0694">RNA-binding</keyword>
<feature type="compositionally biased region" description="Low complexity" evidence="4">
    <location>
        <begin position="265"/>
        <end position="278"/>
    </location>
</feature>
<dbReference type="SMART" id="SM00945">
    <property type="entry name" value="ProQ"/>
    <property type="match status" value="1"/>
</dbReference>
<dbReference type="PANTHER" id="PTHR38106:SF1">
    <property type="entry name" value="RNA CHAPERONE PROQ"/>
    <property type="match status" value="1"/>
</dbReference>
<keyword evidence="1" id="KW-0963">Cytoplasm</keyword>
<proteinExistence type="predicted"/>
<keyword evidence="7" id="KW-1185">Reference proteome</keyword>
<evidence type="ECO:0000313" key="7">
    <source>
        <dbReference type="Proteomes" id="UP000247540"/>
    </source>
</evidence>
<dbReference type="GO" id="GO:0005829">
    <property type="term" value="C:cytosol"/>
    <property type="evidence" value="ECO:0007669"/>
    <property type="project" value="TreeGrafter"/>
</dbReference>
<evidence type="ECO:0000256" key="4">
    <source>
        <dbReference type="SAM" id="MobiDB-lite"/>
    </source>
</evidence>
<feature type="region of interest" description="Disordered" evidence="4">
    <location>
        <begin position="265"/>
        <end position="318"/>
    </location>
</feature>
<dbReference type="Gene3D" id="1.10.1710.10">
    <property type="entry name" value="ProQ/FinO domain"/>
    <property type="match status" value="1"/>
</dbReference>
<dbReference type="InterPro" id="IPR036442">
    <property type="entry name" value="ProQ/FinO_sf"/>
</dbReference>
<evidence type="ECO:0000256" key="2">
    <source>
        <dbReference type="ARBA" id="ARBA00022884"/>
    </source>
</evidence>
<dbReference type="Proteomes" id="UP000247540">
    <property type="component" value="Unassembled WGS sequence"/>
</dbReference>
<dbReference type="EMBL" id="QJTC01000020">
    <property type="protein sequence ID" value="PYE75106.1"/>
    <property type="molecule type" value="Genomic_DNA"/>
</dbReference>
<evidence type="ECO:0000259" key="5">
    <source>
        <dbReference type="SMART" id="SM00945"/>
    </source>
</evidence>
<organism evidence="6 7">
    <name type="scientific">Xylophilus ampelinus</name>
    <dbReference type="NCBI Taxonomy" id="54067"/>
    <lineage>
        <taxon>Bacteria</taxon>
        <taxon>Pseudomonadati</taxon>
        <taxon>Pseudomonadota</taxon>
        <taxon>Betaproteobacteria</taxon>
        <taxon>Burkholderiales</taxon>
        <taxon>Xylophilus</taxon>
    </lineage>
</organism>
<feature type="domain" description="ProQ/FinO" evidence="5">
    <location>
        <begin position="62"/>
        <end position="172"/>
    </location>
</feature>
<name>A0A318SEJ3_9BURK</name>
<dbReference type="RefSeq" id="WP_110466372.1">
    <property type="nucleotide sequence ID" value="NZ_JAMOFZ010000019.1"/>
</dbReference>
<keyword evidence="3" id="KW-0143">Chaperone</keyword>
<dbReference type="SUPFAM" id="SSF48657">
    <property type="entry name" value="FinO-like"/>
    <property type="match status" value="1"/>
</dbReference>
<sequence length="318" mass="33829">MTDSVPDAAAAPAEQVVSPAVQDPRSRAPQSRRPADKRRSQQGGGGRGPGRRPAAGSGNASGPSRAPHPALEQLAGFYPQLFGAVFRPLKRGIFQDLLAAHPDVFEREALKTALGLHTRSTRYLQSVAAGDARRDLQGAVVEDLAPEHVHHALVELWRRREGRTPEADRPALRAQWRDRMVQAFEASGLTREDYAERVRTRNEAATGLLDEALAEAGARAAKDEALLRAFESGSATVEAFADMYGLDPRQAGPLLERARRRRSAAVAAAAHARPVPEGAAGGTPASEAAEVTGSAAPRETSVDSGDAPATDRPGHDQH</sequence>
<evidence type="ECO:0000256" key="1">
    <source>
        <dbReference type="ARBA" id="ARBA00022490"/>
    </source>
</evidence>
<dbReference type="PANTHER" id="PTHR38106">
    <property type="entry name" value="RNA CHAPERONE PROQ"/>
    <property type="match status" value="1"/>
</dbReference>
<dbReference type="Pfam" id="PF04352">
    <property type="entry name" value="ProQ"/>
    <property type="match status" value="1"/>
</dbReference>
<dbReference type="GO" id="GO:0034057">
    <property type="term" value="F:RNA strand-exchange activity"/>
    <property type="evidence" value="ECO:0007669"/>
    <property type="project" value="InterPro"/>
</dbReference>
<accession>A0A318SEJ3</accession>
<evidence type="ECO:0000256" key="3">
    <source>
        <dbReference type="ARBA" id="ARBA00023186"/>
    </source>
</evidence>
<evidence type="ECO:0000313" key="6">
    <source>
        <dbReference type="EMBL" id="PYE75106.1"/>
    </source>
</evidence>
<dbReference type="AlphaFoldDB" id="A0A318SEJ3"/>
<gene>
    <name evidence="6" type="ORF">DFQ15_12059</name>
</gene>
<dbReference type="GO" id="GO:0010608">
    <property type="term" value="P:post-transcriptional regulation of gene expression"/>
    <property type="evidence" value="ECO:0007669"/>
    <property type="project" value="InterPro"/>
</dbReference>
<dbReference type="InterPro" id="IPR023529">
    <property type="entry name" value="ProQ"/>
</dbReference>
<dbReference type="OrthoDB" id="9180746at2"/>
<protein>
    <submittedName>
        <fullName evidence="6">ProQ/FINO family protein</fullName>
    </submittedName>
</protein>
<feature type="region of interest" description="Disordered" evidence="4">
    <location>
        <begin position="1"/>
        <end position="68"/>
    </location>
</feature>
<dbReference type="GO" id="GO:0033592">
    <property type="term" value="F:RNA strand annealing activity"/>
    <property type="evidence" value="ECO:0007669"/>
    <property type="project" value="InterPro"/>
</dbReference>
<feature type="compositionally biased region" description="Low complexity" evidence="4">
    <location>
        <begin position="51"/>
        <end position="67"/>
    </location>
</feature>
<dbReference type="InterPro" id="IPR016103">
    <property type="entry name" value="ProQ/FinO"/>
</dbReference>
<comment type="caution">
    <text evidence="6">The sequence shown here is derived from an EMBL/GenBank/DDBJ whole genome shotgun (WGS) entry which is preliminary data.</text>
</comment>